<keyword evidence="3" id="KW-1185">Reference proteome</keyword>
<comment type="caution">
    <text evidence="2">The sequence shown here is derived from an EMBL/GenBank/DDBJ whole genome shotgun (WGS) entry which is preliminary data.</text>
</comment>
<protein>
    <submittedName>
        <fullName evidence="2">Uncharacterized protein</fullName>
    </submittedName>
</protein>
<dbReference type="AlphaFoldDB" id="A0AAV0TWB7"/>
<proteinExistence type="predicted"/>
<feature type="transmembrane region" description="Helical" evidence="1">
    <location>
        <begin position="315"/>
        <end position="334"/>
    </location>
</feature>
<reference evidence="2" key="1">
    <citation type="submission" date="2022-12" db="EMBL/GenBank/DDBJ databases">
        <authorList>
            <person name="Webb A."/>
        </authorList>
    </citation>
    <scope>NUCLEOTIDE SEQUENCE</scope>
    <source>
        <strain evidence="2">Hp1</strain>
    </source>
</reference>
<dbReference type="Proteomes" id="UP001162031">
    <property type="component" value="Unassembled WGS sequence"/>
</dbReference>
<name>A0AAV0TWB7_HYABA</name>
<dbReference type="EMBL" id="CANTFL010000851">
    <property type="protein sequence ID" value="CAI5728203.1"/>
    <property type="molecule type" value="Genomic_DNA"/>
</dbReference>
<organism evidence="2 3">
    <name type="scientific">Hyaloperonospora brassicae</name>
    <name type="common">Brassica downy mildew</name>
    <name type="synonym">Peronospora brassicae</name>
    <dbReference type="NCBI Taxonomy" id="162125"/>
    <lineage>
        <taxon>Eukaryota</taxon>
        <taxon>Sar</taxon>
        <taxon>Stramenopiles</taxon>
        <taxon>Oomycota</taxon>
        <taxon>Peronosporomycetes</taxon>
        <taxon>Peronosporales</taxon>
        <taxon>Peronosporaceae</taxon>
        <taxon>Hyaloperonospora</taxon>
    </lineage>
</organism>
<evidence type="ECO:0000313" key="2">
    <source>
        <dbReference type="EMBL" id="CAI5728203.1"/>
    </source>
</evidence>
<keyword evidence="1" id="KW-1133">Transmembrane helix</keyword>
<keyword evidence="1" id="KW-0812">Transmembrane</keyword>
<evidence type="ECO:0000256" key="1">
    <source>
        <dbReference type="SAM" id="Phobius"/>
    </source>
</evidence>
<accession>A0AAV0TWB7</accession>
<keyword evidence="1" id="KW-0472">Membrane</keyword>
<sequence length="336" mass="34579">MNDRRNDPMANTQPALWYYCNLRDTSETSCVVPMAQEHRRAARGDTTALVERPPRSVAFTGETDDELSVPRSTFVLAADFAATSDGTIAKVGRGVSREKDTASERVATEPVAPAVVEGGGSFALETEAVYSMEKSVVRVVAAEEEGGGGGGQVEATAVEVEQDAVEVVAVITDTVVDVVVAEAVETVAKSRESYSSAGRDDAGTDATTCAATVAKTASDVVGALGSSLTPDVSTAAKRTTGDACTTASQPKSSNVSAQEAVGSTCAAEVDEDLESEIDETMVIDRDVAATEAAAAPDAQTSSLSFLPEQIRNNSYAVSSVAVAVAAAVAATLLARR</sequence>
<gene>
    <name evidence="2" type="ORF">HBR001_LOCUS4268</name>
</gene>
<evidence type="ECO:0000313" key="3">
    <source>
        <dbReference type="Proteomes" id="UP001162031"/>
    </source>
</evidence>